<proteinExistence type="predicted"/>
<comment type="caution">
    <text evidence="1">The sequence shown here is derived from an EMBL/GenBank/DDBJ whole genome shotgun (WGS) entry which is preliminary data.</text>
</comment>
<gene>
    <name evidence="1" type="ORF">L196_00490</name>
</gene>
<evidence type="ECO:0000313" key="1">
    <source>
        <dbReference type="EMBL" id="EPD13931.1"/>
    </source>
</evidence>
<dbReference type="EMBL" id="ASHL01000001">
    <property type="protein sequence ID" value="EPD13931.1"/>
    <property type="molecule type" value="Genomic_DNA"/>
</dbReference>
<organism evidence="1 2">
    <name type="scientific">Cycloclasticus pugetii</name>
    <dbReference type="NCBI Taxonomy" id="34068"/>
    <lineage>
        <taxon>Bacteria</taxon>
        <taxon>Pseudomonadati</taxon>
        <taxon>Pseudomonadota</taxon>
        <taxon>Gammaproteobacteria</taxon>
        <taxon>Thiotrichales</taxon>
        <taxon>Piscirickettsiaceae</taxon>
        <taxon>Cycloclasticus</taxon>
    </lineage>
</organism>
<sequence>MESEENKLFAQAAHPINWYEVAKLIHENAHALHDMPQGMVTYNDGAKSITRPTPNRSVFLLAAFALENLIKAFLIYENPSYIEGGKLSNQLLNSHNLSKLQKKCKKIPSPKRTRHVFETLEVGVNSWARYPCATAVYRETEERTVTPEFWKCYNNVFELYSKKLEQLLSKKWRGPYGELTSVQFR</sequence>
<dbReference type="RefSeq" id="WP_016389510.1">
    <property type="nucleotide sequence ID" value="NZ_KE646805.1"/>
</dbReference>
<keyword evidence="2" id="KW-1185">Reference proteome</keyword>
<protein>
    <submittedName>
        <fullName evidence="1">Uncharacterized protein</fullName>
    </submittedName>
</protein>
<name>A0AB33Z4R9_9GAMM</name>
<dbReference type="AlphaFoldDB" id="A0AB33Z4R9"/>
<reference evidence="1 2" key="1">
    <citation type="journal article" date="2013" name="Genome Announc.">
        <title>Genome Sequence of the Pyrene- and Fluoranthene-Degrading Bacterium Cycloclasticus sp. Strain PY97M.</title>
        <authorList>
            <person name="Cui Z."/>
            <person name="Xu G."/>
            <person name="Li Q."/>
            <person name="Gao W."/>
            <person name="Zheng L."/>
        </authorList>
    </citation>
    <scope>NUCLEOTIDE SEQUENCE [LARGE SCALE GENOMIC DNA]</scope>
    <source>
        <strain evidence="1 2">PY97M</strain>
    </source>
</reference>
<accession>A0AB33Z4R9</accession>
<dbReference type="Proteomes" id="UP000015462">
    <property type="component" value="Unassembled WGS sequence"/>
</dbReference>
<evidence type="ECO:0000313" key="2">
    <source>
        <dbReference type="Proteomes" id="UP000015462"/>
    </source>
</evidence>